<organism evidence="3 4">
    <name type="scientific">Cinara cedri</name>
    <dbReference type="NCBI Taxonomy" id="506608"/>
    <lineage>
        <taxon>Eukaryota</taxon>
        <taxon>Metazoa</taxon>
        <taxon>Ecdysozoa</taxon>
        <taxon>Arthropoda</taxon>
        <taxon>Hexapoda</taxon>
        <taxon>Insecta</taxon>
        <taxon>Pterygota</taxon>
        <taxon>Neoptera</taxon>
        <taxon>Paraneoptera</taxon>
        <taxon>Hemiptera</taxon>
        <taxon>Sternorrhyncha</taxon>
        <taxon>Aphidomorpha</taxon>
        <taxon>Aphidoidea</taxon>
        <taxon>Aphididae</taxon>
        <taxon>Lachninae</taxon>
        <taxon>Cinara</taxon>
    </lineage>
</organism>
<evidence type="ECO:0000313" key="4">
    <source>
        <dbReference type="Proteomes" id="UP000325440"/>
    </source>
</evidence>
<dbReference type="GO" id="GO:0003677">
    <property type="term" value="F:DNA binding"/>
    <property type="evidence" value="ECO:0007669"/>
    <property type="project" value="UniProtKB-KW"/>
</dbReference>
<dbReference type="OrthoDB" id="7862263at2759"/>
<dbReference type="Proteomes" id="UP000325440">
    <property type="component" value="Unassembled WGS sequence"/>
</dbReference>
<dbReference type="EMBL" id="CABPRJ010002370">
    <property type="protein sequence ID" value="VVC43506.1"/>
    <property type="molecule type" value="Genomic_DNA"/>
</dbReference>
<sequence>MHCGRETIPSDVATTVMPILNIQEITDKLPTDAWSFIGKVINKTKVQNLSGRNGKYFYFEVVDTTSKIKCWVYNEEIPAFYSHLKINSFYKIQNVWVKKKTNVPTNLTYQHTCHIIFQNETVMHKMDDLIRSLEIVNKVETETTIGPLVFGIITMIGDFQNLKSTFDKKILKVREIIITDKSRTNIQINIWDEDSVHFLGQVGDVIQIKNGVKFNDIVSIYNFEINSKSQQTRLLKIWYEDYKHRSVTYNGPCNEEDLCACARIFQLTRQFKGTLRSLSLEDIHRQRISISRCLLKPYEEIQHLDQEKLKLDLKKLDLKIMSQMTNEELDTLLLVRGRNRRLQKLTEVIKSQNLSKE</sequence>
<dbReference type="AlphaFoldDB" id="A0A5E4NQ00"/>
<dbReference type="InterPro" id="IPR031657">
    <property type="entry name" value="REPA_OB_2"/>
</dbReference>
<name>A0A5E4NQ00_9HEMI</name>
<dbReference type="Gene3D" id="2.40.50.140">
    <property type="entry name" value="Nucleic acid-binding proteins"/>
    <property type="match status" value="2"/>
</dbReference>
<evidence type="ECO:0000256" key="1">
    <source>
        <dbReference type="ARBA" id="ARBA00023125"/>
    </source>
</evidence>
<reference evidence="3 4" key="1">
    <citation type="submission" date="2019-08" db="EMBL/GenBank/DDBJ databases">
        <authorList>
            <person name="Alioto T."/>
            <person name="Alioto T."/>
            <person name="Gomez Garrido J."/>
        </authorList>
    </citation>
    <scope>NUCLEOTIDE SEQUENCE [LARGE SCALE GENOMIC DNA]</scope>
</reference>
<protein>
    <submittedName>
        <fullName evidence="3">Nucleic acid-binding, OB-fold,Replication protein A, OB domain</fullName>
    </submittedName>
</protein>
<dbReference type="Pfam" id="PF16900">
    <property type="entry name" value="REPA_OB_2"/>
    <property type="match status" value="1"/>
</dbReference>
<evidence type="ECO:0000313" key="3">
    <source>
        <dbReference type="EMBL" id="VVC43506.1"/>
    </source>
</evidence>
<dbReference type="InterPro" id="IPR012340">
    <property type="entry name" value="NA-bd_OB-fold"/>
</dbReference>
<evidence type="ECO:0000259" key="2">
    <source>
        <dbReference type="Pfam" id="PF16900"/>
    </source>
</evidence>
<keyword evidence="1" id="KW-0238">DNA-binding</keyword>
<dbReference type="SUPFAM" id="SSF50249">
    <property type="entry name" value="Nucleic acid-binding proteins"/>
    <property type="match status" value="2"/>
</dbReference>
<accession>A0A5E4NQ00</accession>
<proteinExistence type="predicted"/>
<feature type="domain" description="Replication protein A OB" evidence="2">
    <location>
        <begin position="136"/>
        <end position="216"/>
    </location>
</feature>
<keyword evidence="4" id="KW-1185">Reference proteome</keyword>
<gene>
    <name evidence="3" type="ORF">CINCED_3A015797</name>
</gene>